<dbReference type="Proteomes" id="UP000275078">
    <property type="component" value="Unassembled WGS sequence"/>
</dbReference>
<accession>A0A3N4I7M3</accession>
<organism evidence="1 2">
    <name type="scientific">Ascobolus immersus RN42</name>
    <dbReference type="NCBI Taxonomy" id="1160509"/>
    <lineage>
        <taxon>Eukaryota</taxon>
        <taxon>Fungi</taxon>
        <taxon>Dikarya</taxon>
        <taxon>Ascomycota</taxon>
        <taxon>Pezizomycotina</taxon>
        <taxon>Pezizomycetes</taxon>
        <taxon>Pezizales</taxon>
        <taxon>Ascobolaceae</taxon>
        <taxon>Ascobolus</taxon>
    </lineage>
</organism>
<sequence>MPAATVAKVRGSGLAGLGLSFAQVRLITWKMSKIGVGTEMAHLNAVMRHGLESFANTCISSRMLMHLPRMHILLFNRSDQSFKFTSLILQRFDMPITPIGLAQQWSMSAFLEAAIIDPIKAS</sequence>
<evidence type="ECO:0000313" key="1">
    <source>
        <dbReference type="EMBL" id="RPA82083.1"/>
    </source>
</evidence>
<dbReference type="EMBL" id="ML119674">
    <property type="protein sequence ID" value="RPA82083.1"/>
    <property type="molecule type" value="Genomic_DNA"/>
</dbReference>
<evidence type="ECO:0000313" key="2">
    <source>
        <dbReference type="Proteomes" id="UP000275078"/>
    </source>
</evidence>
<reference evidence="1 2" key="1">
    <citation type="journal article" date="2018" name="Nat. Ecol. Evol.">
        <title>Pezizomycetes genomes reveal the molecular basis of ectomycorrhizal truffle lifestyle.</title>
        <authorList>
            <person name="Murat C."/>
            <person name="Payen T."/>
            <person name="Noel B."/>
            <person name="Kuo A."/>
            <person name="Morin E."/>
            <person name="Chen J."/>
            <person name="Kohler A."/>
            <person name="Krizsan K."/>
            <person name="Balestrini R."/>
            <person name="Da Silva C."/>
            <person name="Montanini B."/>
            <person name="Hainaut M."/>
            <person name="Levati E."/>
            <person name="Barry K.W."/>
            <person name="Belfiori B."/>
            <person name="Cichocki N."/>
            <person name="Clum A."/>
            <person name="Dockter R.B."/>
            <person name="Fauchery L."/>
            <person name="Guy J."/>
            <person name="Iotti M."/>
            <person name="Le Tacon F."/>
            <person name="Lindquist E.A."/>
            <person name="Lipzen A."/>
            <person name="Malagnac F."/>
            <person name="Mello A."/>
            <person name="Molinier V."/>
            <person name="Miyauchi S."/>
            <person name="Poulain J."/>
            <person name="Riccioni C."/>
            <person name="Rubini A."/>
            <person name="Sitrit Y."/>
            <person name="Splivallo R."/>
            <person name="Traeger S."/>
            <person name="Wang M."/>
            <person name="Zifcakova L."/>
            <person name="Wipf D."/>
            <person name="Zambonelli A."/>
            <person name="Paolocci F."/>
            <person name="Nowrousian M."/>
            <person name="Ottonello S."/>
            <person name="Baldrian P."/>
            <person name="Spatafora J.W."/>
            <person name="Henrissat B."/>
            <person name="Nagy L.G."/>
            <person name="Aury J.M."/>
            <person name="Wincker P."/>
            <person name="Grigoriev I.V."/>
            <person name="Bonfante P."/>
            <person name="Martin F.M."/>
        </authorList>
    </citation>
    <scope>NUCLEOTIDE SEQUENCE [LARGE SCALE GENOMIC DNA]</scope>
    <source>
        <strain evidence="1 2">RN42</strain>
    </source>
</reference>
<gene>
    <name evidence="1" type="ORF">BJ508DRAFT_325859</name>
</gene>
<dbReference type="AlphaFoldDB" id="A0A3N4I7M3"/>
<name>A0A3N4I7M3_ASCIM</name>
<proteinExistence type="predicted"/>
<protein>
    <submittedName>
        <fullName evidence="1">Uncharacterized protein</fullName>
    </submittedName>
</protein>
<keyword evidence="2" id="KW-1185">Reference proteome</keyword>